<dbReference type="PANTHER" id="PTHR43214:SF41">
    <property type="entry name" value="NITRATE_NITRITE RESPONSE REGULATOR PROTEIN NARP"/>
    <property type="match status" value="1"/>
</dbReference>
<proteinExistence type="predicted"/>
<dbReference type="AlphaFoldDB" id="A0A0Q3M7J0"/>
<feature type="domain" description="Response regulatory" evidence="7">
    <location>
        <begin position="19"/>
        <end position="135"/>
    </location>
</feature>
<dbReference type="Pfam" id="PF00072">
    <property type="entry name" value="Response_reg"/>
    <property type="match status" value="1"/>
</dbReference>
<dbReference type="PROSITE" id="PS50043">
    <property type="entry name" value="HTH_LUXR_2"/>
    <property type="match status" value="1"/>
</dbReference>
<evidence type="ECO:0000259" key="6">
    <source>
        <dbReference type="PROSITE" id="PS50043"/>
    </source>
</evidence>
<keyword evidence="1 5" id="KW-0597">Phosphoprotein</keyword>
<keyword evidence="4" id="KW-0804">Transcription</keyword>
<evidence type="ECO:0000256" key="4">
    <source>
        <dbReference type="ARBA" id="ARBA00023163"/>
    </source>
</evidence>
<organism evidence="8 10">
    <name type="scientific">Bosea thiooxidans</name>
    <dbReference type="NCBI Taxonomy" id="53254"/>
    <lineage>
        <taxon>Bacteria</taxon>
        <taxon>Pseudomonadati</taxon>
        <taxon>Pseudomonadota</taxon>
        <taxon>Alphaproteobacteria</taxon>
        <taxon>Hyphomicrobiales</taxon>
        <taxon>Boseaceae</taxon>
        <taxon>Bosea</taxon>
    </lineage>
</organism>
<gene>
    <name evidence="8" type="ORF">ARD30_02440</name>
    <name evidence="9" type="ORF">SAMN05660750_01325</name>
</gene>
<name>A0A0Q3M7J0_9HYPH</name>
<dbReference type="InterPro" id="IPR039420">
    <property type="entry name" value="WalR-like"/>
</dbReference>
<evidence type="ECO:0000256" key="3">
    <source>
        <dbReference type="ARBA" id="ARBA00023125"/>
    </source>
</evidence>
<keyword evidence="3" id="KW-0238">DNA-binding</keyword>
<feature type="modified residue" description="4-aspartylphosphate" evidence="5">
    <location>
        <position position="70"/>
    </location>
</feature>
<accession>A0A0Q3M7J0</accession>
<evidence type="ECO:0000313" key="11">
    <source>
        <dbReference type="Proteomes" id="UP000190130"/>
    </source>
</evidence>
<dbReference type="CDD" id="cd17535">
    <property type="entry name" value="REC_NarL-like"/>
    <property type="match status" value="1"/>
</dbReference>
<dbReference type="InterPro" id="IPR058245">
    <property type="entry name" value="NreC/VraR/RcsB-like_REC"/>
</dbReference>
<dbReference type="PRINTS" id="PR00038">
    <property type="entry name" value="HTHLUXR"/>
</dbReference>
<dbReference type="RefSeq" id="WP_055726964.1">
    <property type="nucleotide sequence ID" value="NZ_LMAR01000012.1"/>
</dbReference>
<evidence type="ECO:0000313" key="8">
    <source>
        <dbReference type="EMBL" id="KQK31761.1"/>
    </source>
</evidence>
<sequence>MNASPDWRESARPARKPVRVLIADDHDIVRRGVRSVVESRPGWEVVAEAQDGREALDLVIASKPDIAIVDYSIPIMNGAQLTRHICAEAPGTQVLIFTMHDSDVLIREVLTAGARGFLVKSDADRTLIAALDALARRQPYFTGQINEAMLKLYLSQPGGSETSTLTPREREIVQLIAEGNSSKEASRILNISLKTVETHRSSVMHKLNLSTTAALVRYAVRNKIVEP</sequence>
<dbReference type="SUPFAM" id="SSF52172">
    <property type="entry name" value="CheY-like"/>
    <property type="match status" value="1"/>
</dbReference>
<dbReference type="GO" id="GO:0006355">
    <property type="term" value="P:regulation of DNA-templated transcription"/>
    <property type="evidence" value="ECO:0007669"/>
    <property type="project" value="InterPro"/>
</dbReference>
<evidence type="ECO:0000313" key="10">
    <source>
        <dbReference type="Proteomes" id="UP000051562"/>
    </source>
</evidence>
<protein>
    <submittedName>
        <fullName evidence="8">LuxR family transcriptional regulator</fullName>
    </submittedName>
    <submittedName>
        <fullName evidence="9">Two component transcriptional regulator, LuxR family</fullName>
    </submittedName>
</protein>
<dbReference type="EMBL" id="LMAR01000012">
    <property type="protein sequence ID" value="KQK31761.1"/>
    <property type="molecule type" value="Genomic_DNA"/>
</dbReference>
<dbReference type="PANTHER" id="PTHR43214">
    <property type="entry name" value="TWO-COMPONENT RESPONSE REGULATOR"/>
    <property type="match status" value="1"/>
</dbReference>
<dbReference type="Proteomes" id="UP000051562">
    <property type="component" value="Unassembled WGS sequence"/>
</dbReference>
<evidence type="ECO:0000313" key="9">
    <source>
        <dbReference type="EMBL" id="SKB57431.1"/>
    </source>
</evidence>
<evidence type="ECO:0000256" key="1">
    <source>
        <dbReference type="ARBA" id="ARBA00022553"/>
    </source>
</evidence>
<dbReference type="SMART" id="SM00421">
    <property type="entry name" value="HTH_LUXR"/>
    <property type="match status" value="1"/>
</dbReference>
<keyword evidence="10" id="KW-1185">Reference proteome</keyword>
<reference evidence="9 11" key="2">
    <citation type="submission" date="2017-02" db="EMBL/GenBank/DDBJ databases">
        <authorList>
            <person name="Peterson S.W."/>
        </authorList>
    </citation>
    <scope>NUCLEOTIDE SEQUENCE [LARGE SCALE GENOMIC DNA]</scope>
    <source>
        <strain evidence="9 11">DSM 9653</strain>
    </source>
</reference>
<dbReference type="OrthoDB" id="9814495at2"/>
<dbReference type="Gene3D" id="3.40.50.2300">
    <property type="match status" value="1"/>
</dbReference>
<dbReference type="InterPro" id="IPR000792">
    <property type="entry name" value="Tscrpt_reg_LuxR_C"/>
</dbReference>
<dbReference type="InterPro" id="IPR001789">
    <property type="entry name" value="Sig_transdc_resp-reg_receiver"/>
</dbReference>
<dbReference type="Proteomes" id="UP000190130">
    <property type="component" value="Unassembled WGS sequence"/>
</dbReference>
<feature type="domain" description="HTH luxR-type" evidence="6">
    <location>
        <begin position="158"/>
        <end position="223"/>
    </location>
</feature>
<dbReference type="PROSITE" id="PS50110">
    <property type="entry name" value="RESPONSE_REGULATORY"/>
    <property type="match status" value="1"/>
</dbReference>
<keyword evidence="2" id="KW-0805">Transcription regulation</keyword>
<dbReference type="SMART" id="SM00448">
    <property type="entry name" value="REC"/>
    <property type="match status" value="1"/>
</dbReference>
<evidence type="ECO:0000256" key="2">
    <source>
        <dbReference type="ARBA" id="ARBA00023015"/>
    </source>
</evidence>
<dbReference type="Pfam" id="PF00196">
    <property type="entry name" value="GerE"/>
    <property type="match status" value="1"/>
</dbReference>
<reference evidence="8 10" key="1">
    <citation type="submission" date="2015-10" db="EMBL/GenBank/DDBJ databases">
        <title>Draft genome of Bosea thiooxidans.</title>
        <authorList>
            <person name="Wang X."/>
        </authorList>
    </citation>
    <scope>NUCLEOTIDE SEQUENCE [LARGE SCALE GENOMIC DNA]</scope>
    <source>
        <strain evidence="8 10">CGMCC 9174</strain>
    </source>
</reference>
<evidence type="ECO:0000259" key="7">
    <source>
        <dbReference type="PROSITE" id="PS50110"/>
    </source>
</evidence>
<dbReference type="CDD" id="cd06170">
    <property type="entry name" value="LuxR_C_like"/>
    <property type="match status" value="1"/>
</dbReference>
<dbReference type="GO" id="GO:0000160">
    <property type="term" value="P:phosphorelay signal transduction system"/>
    <property type="evidence" value="ECO:0007669"/>
    <property type="project" value="InterPro"/>
</dbReference>
<dbReference type="SUPFAM" id="SSF46894">
    <property type="entry name" value="C-terminal effector domain of the bipartite response regulators"/>
    <property type="match status" value="1"/>
</dbReference>
<dbReference type="InterPro" id="IPR016032">
    <property type="entry name" value="Sig_transdc_resp-reg_C-effctor"/>
</dbReference>
<dbReference type="EMBL" id="FUYX01000003">
    <property type="protein sequence ID" value="SKB57431.1"/>
    <property type="molecule type" value="Genomic_DNA"/>
</dbReference>
<evidence type="ECO:0000256" key="5">
    <source>
        <dbReference type="PROSITE-ProRule" id="PRU00169"/>
    </source>
</evidence>
<dbReference type="GO" id="GO:0003677">
    <property type="term" value="F:DNA binding"/>
    <property type="evidence" value="ECO:0007669"/>
    <property type="project" value="UniProtKB-KW"/>
</dbReference>
<dbReference type="InterPro" id="IPR011006">
    <property type="entry name" value="CheY-like_superfamily"/>
</dbReference>
<dbReference type="STRING" id="53254.SAMN05660750_01325"/>